<accession>A0A7G2C9K9</accession>
<dbReference type="VEuPathDB" id="TriTrypDB:ADEAN_000313900"/>
<protein>
    <submittedName>
        <fullName evidence="2">Uncharacterized protein</fullName>
    </submittedName>
</protein>
<feature type="region of interest" description="Disordered" evidence="1">
    <location>
        <begin position="176"/>
        <end position="212"/>
    </location>
</feature>
<feature type="region of interest" description="Disordered" evidence="1">
    <location>
        <begin position="20"/>
        <end position="39"/>
    </location>
</feature>
<dbReference type="AlphaFoldDB" id="A0A7G2C9K9"/>
<dbReference type="Proteomes" id="UP000515908">
    <property type="component" value="Chromosome 05"/>
</dbReference>
<keyword evidence="3" id="KW-1185">Reference proteome</keyword>
<evidence type="ECO:0000313" key="2">
    <source>
        <dbReference type="EMBL" id="CAD2215684.1"/>
    </source>
</evidence>
<proteinExistence type="predicted"/>
<name>A0A7G2C9K9_9TRYP</name>
<dbReference type="EMBL" id="LR877149">
    <property type="protein sequence ID" value="CAD2215684.1"/>
    <property type="molecule type" value="Genomic_DNA"/>
</dbReference>
<sequence length="212" mass="24389">MTTVRQYSALEEAHAFDVEAYTTSSSDNDDDNESLDDKPFVKINTPMVTAHNPQLKKAPVKRSKLDKTVKLNDVMAEAEMLNAAQAVRDQQRRQELMQAEEELRPLRQAKWQGVKERMTARNSDRGSVPSYRVDEFGTVVYDEDEVEDYRFRKSLRHDPDIDHTREENHYLYTVMPSARNDDAAPSDNYTEDDQSALLAMETGGDARPWRNS</sequence>
<evidence type="ECO:0000313" key="3">
    <source>
        <dbReference type="Proteomes" id="UP000515908"/>
    </source>
</evidence>
<gene>
    <name evidence="2" type="ORF">ADEAN_000313900</name>
</gene>
<evidence type="ECO:0000256" key="1">
    <source>
        <dbReference type="SAM" id="MobiDB-lite"/>
    </source>
</evidence>
<organism evidence="2 3">
    <name type="scientific">Angomonas deanei</name>
    <dbReference type="NCBI Taxonomy" id="59799"/>
    <lineage>
        <taxon>Eukaryota</taxon>
        <taxon>Discoba</taxon>
        <taxon>Euglenozoa</taxon>
        <taxon>Kinetoplastea</taxon>
        <taxon>Metakinetoplastina</taxon>
        <taxon>Trypanosomatida</taxon>
        <taxon>Trypanosomatidae</taxon>
        <taxon>Strigomonadinae</taxon>
        <taxon>Angomonas</taxon>
    </lineage>
</organism>
<reference evidence="2 3" key="1">
    <citation type="submission" date="2020-08" db="EMBL/GenBank/DDBJ databases">
        <authorList>
            <person name="Newling K."/>
            <person name="Davey J."/>
            <person name="Forrester S."/>
        </authorList>
    </citation>
    <scope>NUCLEOTIDE SEQUENCE [LARGE SCALE GENOMIC DNA]</scope>
    <source>
        <strain evidence="3">Crithidia deanei Carvalho (ATCC PRA-265)</strain>
    </source>
</reference>